<gene>
    <name evidence="2" type="ORF">E2C01_031062</name>
</gene>
<comment type="caution">
    <text evidence="2">The sequence shown here is derived from an EMBL/GenBank/DDBJ whole genome shotgun (WGS) entry which is preliminary data.</text>
</comment>
<evidence type="ECO:0000313" key="2">
    <source>
        <dbReference type="EMBL" id="MPC37576.1"/>
    </source>
</evidence>
<name>A0A5B7EWL8_PORTR</name>
<dbReference type="Proteomes" id="UP000324222">
    <property type="component" value="Unassembled WGS sequence"/>
</dbReference>
<protein>
    <submittedName>
        <fullName evidence="2">Uncharacterized protein</fullName>
    </submittedName>
</protein>
<evidence type="ECO:0000256" key="1">
    <source>
        <dbReference type="SAM" id="MobiDB-lite"/>
    </source>
</evidence>
<evidence type="ECO:0000313" key="3">
    <source>
        <dbReference type="Proteomes" id="UP000324222"/>
    </source>
</evidence>
<feature type="region of interest" description="Disordered" evidence="1">
    <location>
        <begin position="15"/>
        <end position="42"/>
    </location>
</feature>
<dbReference type="AlphaFoldDB" id="A0A5B7EWL8"/>
<sequence>MGVWLWVRVNGRQSYHKPRHQKDPAQRHHRRGQNPSSIGMREDNLCNADPGVSHAELDSGLTMVMSRAECYGSPPCLKTCWASVTAQEVNFWFRSNNIRSRPSGYGHATMSRHTLIAFRNPESEYSYMCSLLIDQATDLHQYRKIA</sequence>
<keyword evidence="3" id="KW-1185">Reference proteome</keyword>
<accession>A0A5B7EWL8</accession>
<proteinExistence type="predicted"/>
<reference evidence="2 3" key="1">
    <citation type="submission" date="2019-05" db="EMBL/GenBank/DDBJ databases">
        <title>Another draft genome of Portunus trituberculatus and its Hox gene families provides insights of decapod evolution.</title>
        <authorList>
            <person name="Jeong J.-H."/>
            <person name="Song I."/>
            <person name="Kim S."/>
            <person name="Choi T."/>
            <person name="Kim D."/>
            <person name="Ryu S."/>
            <person name="Kim W."/>
        </authorList>
    </citation>
    <scope>NUCLEOTIDE SEQUENCE [LARGE SCALE GENOMIC DNA]</scope>
    <source>
        <tissue evidence="2">Muscle</tissue>
    </source>
</reference>
<dbReference type="EMBL" id="VSRR010003823">
    <property type="protein sequence ID" value="MPC37576.1"/>
    <property type="molecule type" value="Genomic_DNA"/>
</dbReference>
<organism evidence="2 3">
    <name type="scientific">Portunus trituberculatus</name>
    <name type="common">Swimming crab</name>
    <name type="synonym">Neptunus trituberculatus</name>
    <dbReference type="NCBI Taxonomy" id="210409"/>
    <lineage>
        <taxon>Eukaryota</taxon>
        <taxon>Metazoa</taxon>
        <taxon>Ecdysozoa</taxon>
        <taxon>Arthropoda</taxon>
        <taxon>Crustacea</taxon>
        <taxon>Multicrustacea</taxon>
        <taxon>Malacostraca</taxon>
        <taxon>Eumalacostraca</taxon>
        <taxon>Eucarida</taxon>
        <taxon>Decapoda</taxon>
        <taxon>Pleocyemata</taxon>
        <taxon>Brachyura</taxon>
        <taxon>Eubrachyura</taxon>
        <taxon>Portunoidea</taxon>
        <taxon>Portunidae</taxon>
        <taxon>Portuninae</taxon>
        <taxon>Portunus</taxon>
    </lineage>
</organism>